<protein>
    <recommendedName>
        <fullName evidence="3">Camelysin metallo-endopeptidase</fullName>
    </recommendedName>
</protein>
<dbReference type="Pfam" id="PF12389">
    <property type="entry name" value="Peptidase_M73"/>
    <property type="match status" value="1"/>
</dbReference>
<accession>A0A133MS59</accession>
<evidence type="ECO:0000313" key="1">
    <source>
        <dbReference type="EMBL" id="KXA06841.1"/>
    </source>
</evidence>
<evidence type="ECO:0008006" key="3">
    <source>
        <dbReference type="Google" id="ProtNLM"/>
    </source>
</evidence>
<dbReference type="PATRIC" id="fig|1502.174.peg.2895"/>
<name>A0A133MS59_CLOPF</name>
<organism evidence="1 2">
    <name type="scientific">Clostridium perfringens</name>
    <dbReference type="NCBI Taxonomy" id="1502"/>
    <lineage>
        <taxon>Bacteria</taxon>
        <taxon>Bacillati</taxon>
        <taxon>Bacillota</taxon>
        <taxon>Clostridia</taxon>
        <taxon>Eubacteriales</taxon>
        <taxon>Clostridiaceae</taxon>
        <taxon>Clostridium</taxon>
    </lineage>
</organism>
<dbReference type="AlphaFoldDB" id="A0A133MS59"/>
<dbReference type="RefSeq" id="WP_060796702.1">
    <property type="nucleotide sequence ID" value="NZ_KQ956312.1"/>
</dbReference>
<dbReference type="EMBL" id="LRPU01000180">
    <property type="protein sequence ID" value="KXA06841.1"/>
    <property type="molecule type" value="Genomic_DNA"/>
</dbReference>
<comment type="caution">
    <text evidence="1">The sequence shown here is derived from an EMBL/GenBank/DDBJ whole genome shotgun (WGS) entry which is preliminary data.</text>
</comment>
<dbReference type="Proteomes" id="UP000070646">
    <property type="component" value="Unassembled WGS sequence"/>
</dbReference>
<dbReference type="InterPro" id="IPR022121">
    <property type="entry name" value="Peptidase_M73_camelysin"/>
</dbReference>
<evidence type="ECO:0000313" key="2">
    <source>
        <dbReference type="Proteomes" id="UP000070646"/>
    </source>
</evidence>
<sequence length="213" mass="23766">MKKKLLGMLLAGTLIVGAVGSYAWFSDRAEVDSGIKLTMGTLDVDVKEHTDGWQIVDETSEIINKNATKHFKNVRPGDSFQREFVISNSGTLKQKVSVKLNPEIARKVVATIGDQAVLFDDLFNLKFELAELELPMKSNADGTFEFELDSLYTEAEDSDKITSAADLKVTLEVDKEAMDNRFNHEGNKFVEIFDFLKDNSVPLVVVEAEQVNK</sequence>
<dbReference type="InterPro" id="IPR023833">
    <property type="entry name" value="Signal_pept_SipW-depend-type"/>
</dbReference>
<proteinExistence type="predicted"/>
<gene>
    <name evidence="1" type="ORF">HMPREF3222_02871</name>
</gene>
<dbReference type="NCBIfam" id="TIGR04088">
    <property type="entry name" value="cognate_SipW"/>
    <property type="match status" value="1"/>
</dbReference>
<reference evidence="1 2" key="1">
    <citation type="submission" date="2016-01" db="EMBL/GenBank/DDBJ databases">
        <authorList>
            <person name="Oliw E.H."/>
        </authorList>
    </citation>
    <scope>NUCLEOTIDE SEQUENCE [LARGE SCALE GENOMIC DNA]</scope>
    <source>
        <strain evidence="1 2">MJR7757A</strain>
    </source>
</reference>